<gene>
    <name evidence="3" type="ORF">CCMP2556_LOCUS2459</name>
</gene>
<feature type="region of interest" description="Disordered" evidence="1">
    <location>
        <begin position="1"/>
        <end position="23"/>
    </location>
</feature>
<dbReference type="Proteomes" id="UP001642484">
    <property type="component" value="Unassembled WGS sequence"/>
</dbReference>
<feature type="transmembrane region" description="Helical" evidence="2">
    <location>
        <begin position="444"/>
        <end position="462"/>
    </location>
</feature>
<dbReference type="EMBL" id="CAXAMN010000925">
    <property type="protein sequence ID" value="CAK8991443.1"/>
    <property type="molecule type" value="Genomic_DNA"/>
</dbReference>
<feature type="compositionally biased region" description="Polar residues" evidence="1">
    <location>
        <begin position="12"/>
        <end position="23"/>
    </location>
</feature>
<evidence type="ECO:0000256" key="2">
    <source>
        <dbReference type="SAM" id="Phobius"/>
    </source>
</evidence>
<feature type="transmembrane region" description="Helical" evidence="2">
    <location>
        <begin position="293"/>
        <end position="312"/>
    </location>
</feature>
<keyword evidence="2" id="KW-0812">Transmembrane</keyword>
<evidence type="ECO:0000313" key="3">
    <source>
        <dbReference type="EMBL" id="CAK8991443.1"/>
    </source>
</evidence>
<comment type="caution">
    <text evidence="3">The sequence shown here is derived from an EMBL/GenBank/DDBJ whole genome shotgun (WGS) entry which is preliminary data.</text>
</comment>
<reference evidence="3 4" key="1">
    <citation type="submission" date="2024-02" db="EMBL/GenBank/DDBJ databases">
        <authorList>
            <person name="Chen Y."/>
            <person name="Shah S."/>
            <person name="Dougan E. K."/>
            <person name="Thang M."/>
            <person name="Chan C."/>
        </authorList>
    </citation>
    <scope>NUCLEOTIDE SEQUENCE [LARGE SCALE GENOMIC DNA]</scope>
</reference>
<sequence length="918" mass="101415">MKAKSSAKGSMFQRQSTFQPQESDILSALDERFEELEETIILASLVPQLHERIHVLEEKLKIHSSPLNEAGGSKWKALKNQMTDPPIGPKWGPEDVSPQRIVPPDDEVNGEELENNTNVKVGVDRNVSDLTAMSTAMSLKGQRRDVKKITEISRSKVKEMDEKTLDTQTTEYYTFGESTWDLVIFIGTGALGPFGSFQTVLLAIVNVLMQVVFVAIAYYNFTTPDINDSSIVDTLRWRRSSGHSFGDYSTEAKESLVHRVCKEDKSLASSGLQVGLLQNINKYLKLEAEGLEGFFTGQILCIVALICWYLMVAKEVSHALALHRGIMAMRRGPTKLDTRENPFTQVTHYRLRAVSMSRKLFSGFLLLYRLLAATLLVIVGTTFLVYTVNVTELILNAVALGIILDIDDLLFDALATTPGRHLVHQLDPLHMPSMPRVRGADAKSVFMSVFIPGLTILVYYFMLEPFVGTLTQVKSAMCGGNQNFVWSTDKRRITHLSPTFGGGWEEEEDSIKTDAIVEGETIGYGLSMNETRFGVWVSDVTVLSDLEAADLDDLIEEGNVACGDLGNQEPLLNYLRYMLGNESIQSCADVTMHCSSITKMPEFALDGGVGWSTRMLCSESCGCQNPGGDFINVQGCPYNDGECKASVPFQEHKESGLCLDRNASTLRELGSWKEWIKTIRSYGESASDLLSGKSDALLLAQAMEDNGCGFLSNLSAQNISLGGCFSWDNRFTWEFKTLEFFCPITCGCSSDNSQRSGCPEPFGKSCDQLSRSRCLTWNDQHFCPGFNTEIIYALMMYDYSSPDVMNANKEAARLAFREAFAQYAGHTEAIDVNTVTVDLGWLGFVYARVYLTDLATMNSTEMTASLYSTPLEDYQAAVDASLLSSGVTLSDLALTLSFAGDPKGPYGGYGYGYSDYAA</sequence>
<keyword evidence="4" id="KW-1185">Reference proteome</keyword>
<name>A0ABP0HNZ2_9DINO</name>
<accession>A0ABP0HNZ2</accession>
<keyword evidence="2" id="KW-0472">Membrane</keyword>
<evidence type="ECO:0000256" key="1">
    <source>
        <dbReference type="SAM" id="MobiDB-lite"/>
    </source>
</evidence>
<proteinExistence type="predicted"/>
<feature type="transmembrane region" description="Helical" evidence="2">
    <location>
        <begin position="366"/>
        <end position="387"/>
    </location>
</feature>
<keyword evidence="2" id="KW-1133">Transmembrane helix</keyword>
<evidence type="ECO:0000313" key="4">
    <source>
        <dbReference type="Proteomes" id="UP001642484"/>
    </source>
</evidence>
<organism evidence="3 4">
    <name type="scientific">Durusdinium trenchii</name>
    <dbReference type="NCBI Taxonomy" id="1381693"/>
    <lineage>
        <taxon>Eukaryota</taxon>
        <taxon>Sar</taxon>
        <taxon>Alveolata</taxon>
        <taxon>Dinophyceae</taxon>
        <taxon>Suessiales</taxon>
        <taxon>Symbiodiniaceae</taxon>
        <taxon>Durusdinium</taxon>
    </lineage>
</organism>
<feature type="transmembrane region" description="Helical" evidence="2">
    <location>
        <begin position="200"/>
        <end position="221"/>
    </location>
</feature>
<protein>
    <submittedName>
        <fullName evidence="3">Uncharacterized protein</fullName>
    </submittedName>
</protein>